<reference evidence="6" key="2">
    <citation type="submission" date="2020-09" db="EMBL/GenBank/DDBJ databases">
        <authorList>
            <person name="Sun Q."/>
            <person name="Zhou Y."/>
        </authorList>
    </citation>
    <scope>NUCLEOTIDE SEQUENCE</scope>
    <source>
        <strain evidence="6">CGMCC 1.15320</strain>
    </source>
</reference>
<sequence>MKMIKTLAATIGLAAFTMAAMPAMAETTIKFGHFQPGRMDQPKHAAAMAFKAYVEGATAGELKVEIYPAGQLGNESTVMEGLQLGTIEMAVVHDGGIAGTYAPVEVFSLPYAFPNQQVAWKVFDGPFRDKFAEQMLNETQIRLIGFADNGLRHFTNNKRPIKAPADLQGLRMRVQPSQVYVRLMESLGASATAISWGELPTALAQGTVDGQENGVTNILAASLYENQNHVTLDGHVYSVHAYMVSDAFWQQLTPEQQQVVKTGTEIAIGIHRGMTAAQDMNAGSILAEKGMTVTTLTPAEVAAFRELAQPAVRSYLEEQVGAELVNDLLTAIEEAGK</sequence>
<gene>
    <name evidence="6" type="ORF">GCM10011385_15020</name>
</gene>
<evidence type="ECO:0000313" key="7">
    <source>
        <dbReference type="Proteomes" id="UP000636264"/>
    </source>
</evidence>
<keyword evidence="4 5" id="KW-0732">Signal</keyword>
<dbReference type="GO" id="GO:0030288">
    <property type="term" value="C:outer membrane-bounded periplasmic space"/>
    <property type="evidence" value="ECO:0007669"/>
    <property type="project" value="InterPro"/>
</dbReference>
<dbReference type="NCBIfam" id="NF037995">
    <property type="entry name" value="TRAP_S1"/>
    <property type="match status" value="1"/>
</dbReference>
<evidence type="ECO:0000256" key="3">
    <source>
        <dbReference type="ARBA" id="ARBA00022448"/>
    </source>
</evidence>
<dbReference type="InterPro" id="IPR038404">
    <property type="entry name" value="TRAP_DctP_sf"/>
</dbReference>
<dbReference type="InterPro" id="IPR004682">
    <property type="entry name" value="TRAP_DctP"/>
</dbReference>
<protein>
    <submittedName>
        <fullName evidence="6">C4-dicarboxylate ABC transporter substrate-binding protein</fullName>
    </submittedName>
</protein>
<dbReference type="Pfam" id="PF03480">
    <property type="entry name" value="DctP"/>
    <property type="match status" value="1"/>
</dbReference>
<dbReference type="GO" id="GO:0055085">
    <property type="term" value="P:transmembrane transport"/>
    <property type="evidence" value="ECO:0007669"/>
    <property type="project" value="InterPro"/>
</dbReference>
<accession>A0A916RPR5</accession>
<dbReference type="InterPro" id="IPR018389">
    <property type="entry name" value="DctP_fam"/>
</dbReference>
<organism evidence="6 7">
    <name type="scientific">Nitratireductor aestuarii</name>
    <dbReference type="NCBI Taxonomy" id="1735103"/>
    <lineage>
        <taxon>Bacteria</taxon>
        <taxon>Pseudomonadati</taxon>
        <taxon>Pseudomonadota</taxon>
        <taxon>Alphaproteobacteria</taxon>
        <taxon>Hyphomicrobiales</taxon>
        <taxon>Phyllobacteriaceae</taxon>
        <taxon>Nitratireductor</taxon>
    </lineage>
</organism>
<dbReference type="RefSeq" id="WP_210315508.1">
    <property type="nucleotide sequence ID" value="NZ_BMIF01000003.1"/>
</dbReference>
<evidence type="ECO:0000256" key="4">
    <source>
        <dbReference type="ARBA" id="ARBA00022729"/>
    </source>
</evidence>
<dbReference type="Gene3D" id="3.40.190.170">
    <property type="entry name" value="Bacterial extracellular solute-binding protein, family 7"/>
    <property type="match status" value="1"/>
</dbReference>
<feature type="signal peptide" evidence="5">
    <location>
        <begin position="1"/>
        <end position="25"/>
    </location>
</feature>
<feature type="chain" id="PRO_5037158694" evidence="5">
    <location>
        <begin position="26"/>
        <end position="337"/>
    </location>
</feature>
<name>A0A916RPR5_9HYPH</name>
<dbReference type="PANTHER" id="PTHR33376">
    <property type="match status" value="1"/>
</dbReference>
<evidence type="ECO:0000256" key="1">
    <source>
        <dbReference type="ARBA" id="ARBA00004196"/>
    </source>
</evidence>
<dbReference type="EMBL" id="BMIF01000003">
    <property type="protein sequence ID" value="GGA62313.1"/>
    <property type="molecule type" value="Genomic_DNA"/>
</dbReference>
<evidence type="ECO:0000256" key="2">
    <source>
        <dbReference type="ARBA" id="ARBA00009023"/>
    </source>
</evidence>
<keyword evidence="7" id="KW-1185">Reference proteome</keyword>
<dbReference type="PANTHER" id="PTHR33376:SF4">
    <property type="entry name" value="SIALIC ACID-BINDING PERIPLASMIC PROTEIN SIAP"/>
    <property type="match status" value="1"/>
</dbReference>
<proteinExistence type="inferred from homology"/>
<keyword evidence="3" id="KW-0813">Transport</keyword>
<evidence type="ECO:0000256" key="5">
    <source>
        <dbReference type="SAM" id="SignalP"/>
    </source>
</evidence>
<comment type="subcellular location">
    <subcellularLocation>
        <location evidence="1">Cell envelope</location>
    </subcellularLocation>
</comment>
<dbReference type="NCBIfam" id="TIGR00787">
    <property type="entry name" value="dctP"/>
    <property type="match status" value="1"/>
</dbReference>
<dbReference type="PIRSF" id="PIRSF006470">
    <property type="entry name" value="DctB"/>
    <property type="match status" value="1"/>
</dbReference>
<comment type="similarity">
    <text evidence="2">Belongs to the bacterial solute-binding protein 7 family.</text>
</comment>
<reference evidence="6" key="1">
    <citation type="journal article" date="2014" name="Int. J. Syst. Evol. Microbiol.">
        <title>Complete genome sequence of Corynebacterium casei LMG S-19264T (=DSM 44701T), isolated from a smear-ripened cheese.</title>
        <authorList>
            <consortium name="US DOE Joint Genome Institute (JGI-PGF)"/>
            <person name="Walter F."/>
            <person name="Albersmeier A."/>
            <person name="Kalinowski J."/>
            <person name="Ruckert C."/>
        </authorList>
    </citation>
    <scope>NUCLEOTIDE SEQUENCE</scope>
    <source>
        <strain evidence="6">CGMCC 1.15320</strain>
    </source>
</reference>
<evidence type="ECO:0000313" key="6">
    <source>
        <dbReference type="EMBL" id="GGA62313.1"/>
    </source>
</evidence>
<dbReference type="Proteomes" id="UP000636264">
    <property type="component" value="Unassembled WGS sequence"/>
</dbReference>
<comment type="caution">
    <text evidence="6">The sequence shown here is derived from an EMBL/GenBank/DDBJ whole genome shotgun (WGS) entry which is preliminary data.</text>
</comment>
<dbReference type="AlphaFoldDB" id="A0A916RPR5"/>